<organism evidence="4 5">
    <name type="scientific">Aquirhabdus parva</name>
    <dbReference type="NCBI Taxonomy" id="2283318"/>
    <lineage>
        <taxon>Bacteria</taxon>
        <taxon>Pseudomonadati</taxon>
        <taxon>Pseudomonadota</taxon>
        <taxon>Gammaproteobacteria</taxon>
        <taxon>Moraxellales</taxon>
        <taxon>Moraxellaceae</taxon>
        <taxon>Aquirhabdus</taxon>
    </lineage>
</organism>
<evidence type="ECO:0000313" key="4">
    <source>
        <dbReference type="EMBL" id="AXI03061.1"/>
    </source>
</evidence>
<feature type="region of interest" description="Disordered" evidence="1">
    <location>
        <begin position="294"/>
        <end position="318"/>
    </location>
</feature>
<dbReference type="Gene3D" id="3.40.50.300">
    <property type="entry name" value="P-loop containing nucleotide triphosphate hydrolases"/>
    <property type="match status" value="1"/>
</dbReference>
<keyword evidence="5" id="KW-1185">Reference proteome</keyword>
<dbReference type="KEGG" id="mbah:HYN46_09550"/>
<evidence type="ECO:0000313" key="5">
    <source>
        <dbReference type="Proteomes" id="UP000253940"/>
    </source>
</evidence>
<protein>
    <submittedName>
        <fullName evidence="4">Zonular occludens toxin</fullName>
    </submittedName>
</protein>
<feature type="compositionally biased region" description="Polar residues" evidence="1">
    <location>
        <begin position="309"/>
        <end position="318"/>
    </location>
</feature>
<dbReference type="EMBL" id="CP031222">
    <property type="protein sequence ID" value="AXI03061.1"/>
    <property type="molecule type" value="Genomic_DNA"/>
</dbReference>
<accession>A0A345P702</accession>
<keyword evidence="2" id="KW-0812">Transmembrane</keyword>
<dbReference type="Pfam" id="PF05707">
    <property type="entry name" value="Zot"/>
    <property type="match status" value="2"/>
</dbReference>
<dbReference type="OrthoDB" id="8809170at2"/>
<dbReference type="InterPro" id="IPR027417">
    <property type="entry name" value="P-loop_NTPase"/>
</dbReference>
<keyword evidence="2" id="KW-1133">Transmembrane helix</keyword>
<dbReference type="AlphaFoldDB" id="A0A345P702"/>
<feature type="transmembrane region" description="Helical" evidence="2">
    <location>
        <begin position="182"/>
        <end position="200"/>
    </location>
</feature>
<proteinExistence type="predicted"/>
<keyword evidence="2" id="KW-0472">Membrane</keyword>
<reference evidence="4 5" key="1">
    <citation type="submission" date="2018-07" db="EMBL/GenBank/DDBJ databases">
        <title>Genome sequencing of Moraxellaceae gen. HYN0046.</title>
        <authorList>
            <person name="Kim M."/>
            <person name="Yi H."/>
        </authorList>
    </citation>
    <scope>NUCLEOTIDE SEQUENCE [LARGE SCALE GENOMIC DNA]</scope>
    <source>
        <strain evidence="4 5">HYN0046</strain>
    </source>
</reference>
<feature type="domain" description="Zona occludens toxin N-terminal" evidence="3">
    <location>
        <begin position="3"/>
        <end position="41"/>
    </location>
</feature>
<gene>
    <name evidence="4" type="ORF">HYN46_09550</name>
</gene>
<sequence length="318" mass="35760">MALTLVTGVPRSGKSLFTVKKIIDLIGEGRTVYSDIEGLNIIGLQPAPDDYRTTPHGSVIVYDEVQKRNIWSRKFRGLNDIIESLQTHGHYGYDIIIITQHPKFLNTDVTAVVGEHYHVARAMNAQMSNIWLWRNAQDNPHTKSAKREAENVFLFPYPKHLFALYKSAHNHSLKKLAIPMKVINAVWMLVVVIIMIAYLYHKAFATSSTPPVAKTQAEIAKGSIVANPVKAPDSQVKQEVKDDKSDLQAIENKRVAFVIYNGGGCVAKNSYGEILPIDMLTCKQYSDHPSMLSFSRMPQPDQPWRHESQQPVVTTKTL</sequence>
<dbReference type="InterPro" id="IPR008900">
    <property type="entry name" value="Zot_N"/>
</dbReference>
<dbReference type="Proteomes" id="UP000253940">
    <property type="component" value="Chromosome"/>
</dbReference>
<evidence type="ECO:0000256" key="1">
    <source>
        <dbReference type="SAM" id="MobiDB-lite"/>
    </source>
</evidence>
<evidence type="ECO:0000259" key="3">
    <source>
        <dbReference type="Pfam" id="PF05707"/>
    </source>
</evidence>
<feature type="domain" description="Zona occludens toxin N-terminal" evidence="3">
    <location>
        <begin position="55"/>
        <end position="171"/>
    </location>
</feature>
<name>A0A345P702_9GAMM</name>
<dbReference type="RefSeq" id="WP_114899171.1">
    <property type="nucleotide sequence ID" value="NZ_CP031222.1"/>
</dbReference>
<evidence type="ECO:0000256" key="2">
    <source>
        <dbReference type="SAM" id="Phobius"/>
    </source>
</evidence>